<protein>
    <submittedName>
        <fullName evidence="2">ADP-ribose pyrophosphatase YjhB (NUDIX family)</fullName>
    </submittedName>
</protein>
<evidence type="ECO:0000313" key="2">
    <source>
        <dbReference type="EMBL" id="RKR74332.1"/>
    </source>
</evidence>
<name>A0A495IEB9_9MICO</name>
<dbReference type="AlphaFoldDB" id="A0A495IEB9"/>
<sequence length="333" mass="34533">MSVGRSNPWHARQVTIHGPADGWVVAPDGRKFWGKAGAAGLLCVDGGGADGGGVGGGQVGGGQVGGGGADGQGRSGGARILLQHRVEWSHFGGTWGIPGGARQFDESAVDGALRESAEEAAVPSDSLRLLFTSVVDLGIWSYTTVAARAITPFEPVISDRESEALEWVPVDRVDELPLHPGFAASWPRLRPLLAAPLQLVVDSANVVGSRPDGWWRDRAGATDRLTASLVRLAADGVPAAALGETDASIDTWWPDITLVVEGQAKRAQEPAAGTRVRLLPAETDGDSAIVRHVAEIVGSARTVVVTADRALAERASALGATVVGPRALLELLD</sequence>
<keyword evidence="3" id="KW-1185">Reference proteome</keyword>
<dbReference type="EMBL" id="RBKS01000001">
    <property type="protein sequence ID" value="RKR74332.1"/>
    <property type="molecule type" value="Genomic_DNA"/>
</dbReference>
<proteinExistence type="predicted"/>
<accession>A0A495IEB9</accession>
<gene>
    <name evidence="2" type="ORF">C8E83_1442</name>
</gene>
<feature type="domain" description="Nudix hydrolase" evidence="1">
    <location>
        <begin position="59"/>
        <end position="191"/>
    </location>
</feature>
<reference evidence="2 3" key="1">
    <citation type="submission" date="2018-10" db="EMBL/GenBank/DDBJ databases">
        <title>Sequencing the genomes of 1000 actinobacteria strains.</title>
        <authorList>
            <person name="Klenk H.-P."/>
        </authorList>
    </citation>
    <scope>NUCLEOTIDE SEQUENCE [LARGE SCALE GENOMIC DNA]</scope>
    <source>
        <strain evidence="2 3">DSM 17894</strain>
    </source>
</reference>
<dbReference type="InterPro" id="IPR000086">
    <property type="entry name" value="NUDIX_hydrolase_dom"/>
</dbReference>
<organism evidence="2 3">
    <name type="scientific">Frondihabitans australicus</name>
    <dbReference type="NCBI Taxonomy" id="386892"/>
    <lineage>
        <taxon>Bacteria</taxon>
        <taxon>Bacillati</taxon>
        <taxon>Actinomycetota</taxon>
        <taxon>Actinomycetes</taxon>
        <taxon>Micrococcales</taxon>
        <taxon>Microbacteriaceae</taxon>
        <taxon>Frondihabitans</taxon>
    </lineage>
</organism>
<evidence type="ECO:0000259" key="1">
    <source>
        <dbReference type="PROSITE" id="PS51462"/>
    </source>
</evidence>
<comment type="caution">
    <text evidence="2">The sequence shown here is derived from an EMBL/GenBank/DDBJ whole genome shotgun (WGS) entry which is preliminary data.</text>
</comment>
<dbReference type="InterPro" id="IPR015797">
    <property type="entry name" value="NUDIX_hydrolase-like_dom_sf"/>
</dbReference>
<dbReference type="PROSITE" id="PS51462">
    <property type="entry name" value="NUDIX"/>
    <property type="match status" value="1"/>
</dbReference>
<dbReference type="Gene3D" id="3.90.79.10">
    <property type="entry name" value="Nucleoside Triphosphate Pyrophosphohydrolase"/>
    <property type="match status" value="1"/>
</dbReference>
<dbReference type="OrthoDB" id="3404294at2"/>
<dbReference type="Pfam" id="PF00293">
    <property type="entry name" value="NUDIX"/>
    <property type="match status" value="1"/>
</dbReference>
<dbReference type="SUPFAM" id="SSF55811">
    <property type="entry name" value="Nudix"/>
    <property type="match status" value="1"/>
</dbReference>
<dbReference type="Proteomes" id="UP000280008">
    <property type="component" value="Unassembled WGS sequence"/>
</dbReference>
<evidence type="ECO:0000313" key="3">
    <source>
        <dbReference type="Proteomes" id="UP000280008"/>
    </source>
</evidence>